<dbReference type="PANTHER" id="PTHR34653">
    <property type="match status" value="1"/>
</dbReference>
<evidence type="ECO:0000256" key="2">
    <source>
        <dbReference type="ARBA" id="ARBA00009272"/>
    </source>
</evidence>
<dbReference type="InterPro" id="IPR001624">
    <property type="entry name" value="FliE"/>
</dbReference>
<protein>
    <recommendedName>
        <fullName evidence="4 5">Flagellar hook-basal body complex protein FliE</fullName>
    </recommendedName>
</protein>
<evidence type="ECO:0000256" key="4">
    <source>
        <dbReference type="HAMAP-Rule" id="MF_00724"/>
    </source>
</evidence>
<keyword evidence="6" id="KW-0969">Cilium</keyword>
<comment type="subcellular location">
    <subcellularLocation>
        <location evidence="1 4">Bacterial flagellum basal body</location>
    </subcellularLocation>
</comment>
<keyword evidence="6" id="KW-0966">Cell projection</keyword>
<dbReference type="HAMAP" id="MF_00724">
    <property type="entry name" value="FliE"/>
    <property type="match status" value="1"/>
</dbReference>
<evidence type="ECO:0000256" key="5">
    <source>
        <dbReference type="NCBIfam" id="TIGR00205"/>
    </source>
</evidence>
<evidence type="ECO:0000256" key="1">
    <source>
        <dbReference type="ARBA" id="ARBA00004117"/>
    </source>
</evidence>
<dbReference type="PANTHER" id="PTHR34653:SF1">
    <property type="entry name" value="FLAGELLAR HOOK-BASAL BODY COMPLEX PROTEIN FLIE"/>
    <property type="match status" value="1"/>
</dbReference>
<dbReference type="NCBIfam" id="TIGR00205">
    <property type="entry name" value="fliE"/>
    <property type="match status" value="1"/>
</dbReference>
<name>A0A7T5R1K6_9BACT</name>
<comment type="similarity">
    <text evidence="2 4">Belongs to the FliE family.</text>
</comment>
<dbReference type="GO" id="GO:0009425">
    <property type="term" value="C:bacterial-type flagellum basal body"/>
    <property type="evidence" value="ECO:0007669"/>
    <property type="project" value="UniProtKB-SubCell"/>
</dbReference>
<evidence type="ECO:0000313" key="7">
    <source>
        <dbReference type="Proteomes" id="UP000595362"/>
    </source>
</evidence>
<dbReference type="AlphaFoldDB" id="A0A7T5R1K6"/>
<keyword evidence="3 4" id="KW-0975">Bacterial flagellum</keyword>
<gene>
    <name evidence="4 6" type="primary">fliE</name>
    <name evidence="6" type="ORF">HYS17_10185</name>
</gene>
<dbReference type="EMBL" id="CP066681">
    <property type="protein sequence ID" value="QQG35855.1"/>
    <property type="molecule type" value="Genomic_DNA"/>
</dbReference>
<dbReference type="GO" id="GO:0003774">
    <property type="term" value="F:cytoskeletal motor activity"/>
    <property type="evidence" value="ECO:0007669"/>
    <property type="project" value="InterPro"/>
</dbReference>
<sequence length="103" mass="10660">MPVNNINPAAAAGLYAQTAKVGQGAGVAGADGGSFGQLIKQATQDAIETVRAGEKATADAVIGKADLTDVVEAMTQAELTLQTVQAVRDRMLNAYQEIMRMPI</sequence>
<organism evidence="6 7">
    <name type="scientific">Micavibrio aeruginosavorus</name>
    <dbReference type="NCBI Taxonomy" id="349221"/>
    <lineage>
        <taxon>Bacteria</taxon>
        <taxon>Pseudomonadati</taxon>
        <taxon>Bdellovibrionota</taxon>
        <taxon>Bdellovibrionia</taxon>
        <taxon>Bdellovibrionales</taxon>
        <taxon>Pseudobdellovibrionaceae</taxon>
        <taxon>Micavibrio</taxon>
    </lineage>
</organism>
<dbReference type="GO" id="GO:0071973">
    <property type="term" value="P:bacterial-type flagellum-dependent cell motility"/>
    <property type="evidence" value="ECO:0007669"/>
    <property type="project" value="InterPro"/>
</dbReference>
<dbReference type="GO" id="GO:0005198">
    <property type="term" value="F:structural molecule activity"/>
    <property type="evidence" value="ECO:0007669"/>
    <property type="project" value="UniProtKB-UniRule"/>
</dbReference>
<evidence type="ECO:0000256" key="3">
    <source>
        <dbReference type="ARBA" id="ARBA00023143"/>
    </source>
</evidence>
<proteinExistence type="inferred from homology"/>
<accession>A0A7T5R1K6</accession>
<reference evidence="6 7" key="1">
    <citation type="submission" date="2020-07" db="EMBL/GenBank/DDBJ databases">
        <title>Huge and variable diversity of episymbiotic CPR bacteria and DPANN archaea in groundwater ecosystems.</title>
        <authorList>
            <person name="He C.Y."/>
            <person name="Keren R."/>
            <person name="Whittaker M."/>
            <person name="Farag I.F."/>
            <person name="Doudna J."/>
            <person name="Cate J.H.D."/>
            <person name="Banfield J.F."/>
        </authorList>
    </citation>
    <scope>NUCLEOTIDE SEQUENCE [LARGE SCALE GENOMIC DNA]</scope>
    <source>
        <strain evidence="6">NC_groundwater_70_Ag_B-0.1um_54_66</strain>
    </source>
</reference>
<dbReference type="Pfam" id="PF02049">
    <property type="entry name" value="FliE"/>
    <property type="match status" value="1"/>
</dbReference>
<keyword evidence="6" id="KW-0282">Flagellum</keyword>
<dbReference type="PRINTS" id="PR01006">
    <property type="entry name" value="FLGHOOKFLIE"/>
</dbReference>
<dbReference type="Proteomes" id="UP000595362">
    <property type="component" value="Chromosome"/>
</dbReference>
<evidence type="ECO:0000313" key="6">
    <source>
        <dbReference type="EMBL" id="QQG35855.1"/>
    </source>
</evidence>